<dbReference type="InterPro" id="IPR012349">
    <property type="entry name" value="Split_barrel_FMN-bd"/>
</dbReference>
<accession>A0A9D1GVF5</accession>
<sequence length="177" mass="18751">MTIHADHPFADPPGSRRELRRLRGRWPSGVAVWTSPSGTVASRNKPVGLTVSSMVFADGEPGEVLALLDPDSELAEALESDPRATVSLLPATARDVAEVFAGLAPAPGGPFTVGQWEERPYGPALVDAVATVAVEVVERQPDVGWSTLVRARLAEPVAFHPDDPSPLIHLHGGYPSL</sequence>
<dbReference type="InterPro" id="IPR002563">
    <property type="entry name" value="Flavin_Rdtase-like_dom"/>
</dbReference>
<feature type="domain" description="Flavin reductase like" evidence="1">
    <location>
        <begin position="23"/>
        <end position="176"/>
    </location>
</feature>
<protein>
    <submittedName>
        <fullName evidence="2">Flavin reductase</fullName>
    </submittedName>
</protein>
<gene>
    <name evidence="2" type="ORF">IAA98_00600</name>
</gene>
<dbReference type="Pfam" id="PF01613">
    <property type="entry name" value="Flavin_Reduct"/>
    <property type="match status" value="1"/>
</dbReference>
<dbReference type="GO" id="GO:0016646">
    <property type="term" value="F:oxidoreductase activity, acting on the CH-NH group of donors, NAD or NADP as acceptor"/>
    <property type="evidence" value="ECO:0007669"/>
    <property type="project" value="UniProtKB-ARBA"/>
</dbReference>
<evidence type="ECO:0000313" key="2">
    <source>
        <dbReference type="EMBL" id="HIT74067.1"/>
    </source>
</evidence>
<dbReference type="AlphaFoldDB" id="A0A9D1GVF5"/>
<evidence type="ECO:0000313" key="3">
    <source>
        <dbReference type="Proteomes" id="UP000886842"/>
    </source>
</evidence>
<dbReference type="GO" id="GO:0010181">
    <property type="term" value="F:FMN binding"/>
    <property type="evidence" value="ECO:0007669"/>
    <property type="project" value="InterPro"/>
</dbReference>
<proteinExistence type="predicted"/>
<dbReference type="SUPFAM" id="SSF50475">
    <property type="entry name" value="FMN-binding split barrel"/>
    <property type="match status" value="1"/>
</dbReference>
<comment type="caution">
    <text evidence="2">The sequence shown here is derived from an EMBL/GenBank/DDBJ whole genome shotgun (WGS) entry which is preliminary data.</text>
</comment>
<dbReference type="SMART" id="SM00903">
    <property type="entry name" value="Flavin_Reduct"/>
    <property type="match status" value="1"/>
</dbReference>
<evidence type="ECO:0000259" key="1">
    <source>
        <dbReference type="SMART" id="SM00903"/>
    </source>
</evidence>
<reference evidence="2" key="1">
    <citation type="submission" date="2020-10" db="EMBL/GenBank/DDBJ databases">
        <authorList>
            <person name="Gilroy R."/>
        </authorList>
    </citation>
    <scope>NUCLEOTIDE SEQUENCE</scope>
    <source>
        <strain evidence="2">ChiGjej1B1-24693</strain>
    </source>
</reference>
<organism evidence="2 3">
    <name type="scientific">Candidatus Avipropionibacterium avicola</name>
    <dbReference type="NCBI Taxonomy" id="2840701"/>
    <lineage>
        <taxon>Bacteria</taxon>
        <taxon>Bacillati</taxon>
        <taxon>Actinomycetota</taxon>
        <taxon>Actinomycetes</taxon>
        <taxon>Propionibacteriales</taxon>
        <taxon>Propionibacteriaceae</taxon>
        <taxon>Propionibacteriaceae incertae sedis</taxon>
        <taxon>Candidatus Avipropionibacterium</taxon>
    </lineage>
</organism>
<dbReference type="Gene3D" id="2.30.110.10">
    <property type="entry name" value="Electron Transport, Fmn-binding Protein, Chain A"/>
    <property type="match status" value="1"/>
</dbReference>
<dbReference type="Proteomes" id="UP000886842">
    <property type="component" value="Unassembled WGS sequence"/>
</dbReference>
<reference evidence="2" key="2">
    <citation type="journal article" date="2021" name="PeerJ">
        <title>Extensive microbial diversity within the chicken gut microbiome revealed by metagenomics and culture.</title>
        <authorList>
            <person name="Gilroy R."/>
            <person name="Ravi A."/>
            <person name="Getino M."/>
            <person name="Pursley I."/>
            <person name="Horton D.L."/>
            <person name="Alikhan N.F."/>
            <person name="Baker D."/>
            <person name="Gharbi K."/>
            <person name="Hall N."/>
            <person name="Watson M."/>
            <person name="Adriaenssens E.M."/>
            <person name="Foster-Nyarko E."/>
            <person name="Jarju S."/>
            <person name="Secka A."/>
            <person name="Antonio M."/>
            <person name="Oren A."/>
            <person name="Chaudhuri R.R."/>
            <person name="La Ragione R."/>
            <person name="Hildebrand F."/>
            <person name="Pallen M.J."/>
        </authorList>
    </citation>
    <scope>NUCLEOTIDE SEQUENCE</scope>
    <source>
        <strain evidence="2">ChiGjej1B1-24693</strain>
    </source>
</reference>
<dbReference type="EMBL" id="DVLP01000020">
    <property type="protein sequence ID" value="HIT74067.1"/>
    <property type="molecule type" value="Genomic_DNA"/>
</dbReference>
<name>A0A9D1GVF5_9ACTN</name>